<dbReference type="RefSeq" id="WP_068849983.1">
    <property type="nucleotide sequence ID" value="NZ_LYDR01000137.1"/>
</dbReference>
<evidence type="ECO:0000313" key="1">
    <source>
        <dbReference type="EMBL" id="ODA29249.1"/>
    </source>
</evidence>
<dbReference type="EMBL" id="LYDR01000137">
    <property type="protein sequence ID" value="ODA29249.1"/>
    <property type="molecule type" value="Genomic_DNA"/>
</dbReference>
<protein>
    <submittedName>
        <fullName evidence="1">Uncharacterized protein</fullName>
    </submittedName>
</protein>
<accession>A0A1C3E7W3</accession>
<dbReference type="Proteomes" id="UP000094828">
    <property type="component" value="Unassembled WGS sequence"/>
</dbReference>
<sequence>MLKVDGAFTNSIHDGEYHYLDVIIQNLGIPMHQVSVSLYFKVQHLGLTYTIEMQRVEYRQRHKVVTSDNEFAQGMIGAFRLNSKSLQLHDSNGTAMLKNLDNPRSCNAKIQVYSQDYLVAEFQLWHRFYWIKSRWNRFAYQINSKFNKHIRMSDGSERLKLGKVLPCFNLDSQFKLEQFVKGILDSDNRKGQ</sequence>
<evidence type="ECO:0000313" key="2">
    <source>
        <dbReference type="Proteomes" id="UP000094828"/>
    </source>
</evidence>
<dbReference type="OrthoDB" id="9937235at2"/>
<keyword evidence="2" id="KW-1185">Reference proteome</keyword>
<organism evidence="1 2">
    <name type="scientific">Planctopirus hydrillae</name>
    <dbReference type="NCBI Taxonomy" id="1841610"/>
    <lineage>
        <taxon>Bacteria</taxon>
        <taxon>Pseudomonadati</taxon>
        <taxon>Planctomycetota</taxon>
        <taxon>Planctomycetia</taxon>
        <taxon>Planctomycetales</taxon>
        <taxon>Planctomycetaceae</taxon>
        <taxon>Planctopirus</taxon>
    </lineage>
</organism>
<name>A0A1C3E7W3_9PLAN</name>
<proteinExistence type="predicted"/>
<dbReference type="AlphaFoldDB" id="A0A1C3E7W3"/>
<reference evidence="1 2" key="1">
    <citation type="submission" date="2016-05" db="EMBL/GenBank/DDBJ databases">
        <title>Genomic and physiological characterization of Planctopirus sp. isolated from fresh water lake.</title>
        <authorList>
            <person name="Subhash Y."/>
            <person name="Ramana C."/>
        </authorList>
    </citation>
    <scope>NUCLEOTIDE SEQUENCE [LARGE SCALE GENOMIC DNA]</scope>
    <source>
        <strain evidence="1 2">JC280</strain>
    </source>
</reference>
<comment type="caution">
    <text evidence="1">The sequence shown here is derived from an EMBL/GenBank/DDBJ whole genome shotgun (WGS) entry which is preliminary data.</text>
</comment>
<gene>
    <name evidence="1" type="ORF">A6X21_09110</name>
</gene>